<name>A0A8J7KSC0_9ACTN</name>
<sequence length="320" mass="35395">MTRSPDDDATSREHVGSNPFAATLNRAIEVRGLSLERLQAKLAERDITLSLTTLSFWRRGRSRPERARSLRAVAVLEEVLGLSGGSLVALLGPPRPRGRVEQTPALGFEKLYDEHVSLRHALDELGVDAGMQVINPDLVWLSIHDRYELDRHGTEAHLSVRHIGRAVGPVSVCRVLFQADDPIRPGGVVRAVRGCRRGRVRTDSETGLTVTELLFDQELSPGDVVVFDYAMSFEPGGVAEHRFGRIFSMPAGLYVAEVVFDEQAVPERCHEYVQASRDADIQVLREVTIGEGLTATMAVQDVHQGLHALEWDWKGPATTR</sequence>
<evidence type="ECO:0000313" key="2">
    <source>
        <dbReference type="Proteomes" id="UP000622552"/>
    </source>
</evidence>
<gene>
    <name evidence="1" type="ORF">IW245_005646</name>
</gene>
<dbReference type="CDD" id="cd00093">
    <property type="entry name" value="HTH_XRE"/>
    <property type="match status" value="1"/>
</dbReference>
<dbReference type="EMBL" id="JADOUF010000001">
    <property type="protein sequence ID" value="MBG6139452.1"/>
    <property type="molecule type" value="Genomic_DNA"/>
</dbReference>
<protein>
    <submittedName>
        <fullName evidence="1">Uncharacterized protein</fullName>
    </submittedName>
</protein>
<dbReference type="Proteomes" id="UP000622552">
    <property type="component" value="Unassembled WGS sequence"/>
</dbReference>
<accession>A0A8J7KSC0</accession>
<dbReference type="AlphaFoldDB" id="A0A8J7KSC0"/>
<keyword evidence="2" id="KW-1185">Reference proteome</keyword>
<evidence type="ECO:0000313" key="1">
    <source>
        <dbReference type="EMBL" id="MBG6139452.1"/>
    </source>
</evidence>
<reference evidence="1" key="1">
    <citation type="submission" date="2020-11" db="EMBL/GenBank/DDBJ databases">
        <title>Sequencing the genomes of 1000 actinobacteria strains.</title>
        <authorList>
            <person name="Klenk H.-P."/>
        </authorList>
    </citation>
    <scope>NUCLEOTIDE SEQUENCE</scope>
    <source>
        <strain evidence="1">DSM 45356</strain>
    </source>
</reference>
<proteinExistence type="predicted"/>
<dbReference type="InterPro" id="IPR001387">
    <property type="entry name" value="Cro/C1-type_HTH"/>
</dbReference>
<organism evidence="1 2">
    <name type="scientific">Longispora fulva</name>
    <dbReference type="NCBI Taxonomy" id="619741"/>
    <lineage>
        <taxon>Bacteria</taxon>
        <taxon>Bacillati</taxon>
        <taxon>Actinomycetota</taxon>
        <taxon>Actinomycetes</taxon>
        <taxon>Micromonosporales</taxon>
        <taxon>Micromonosporaceae</taxon>
        <taxon>Longispora</taxon>
    </lineage>
</organism>
<dbReference type="RefSeq" id="WP_197006107.1">
    <property type="nucleotide sequence ID" value="NZ_BONS01000012.1"/>
</dbReference>
<comment type="caution">
    <text evidence="1">The sequence shown here is derived from an EMBL/GenBank/DDBJ whole genome shotgun (WGS) entry which is preliminary data.</text>
</comment>